<dbReference type="PATRIC" id="fig|1187852.3.peg.5026"/>
<dbReference type="EMBL" id="LABZ01000043">
    <property type="protein sequence ID" value="KMO43596.1"/>
    <property type="molecule type" value="Genomic_DNA"/>
</dbReference>
<comment type="caution">
    <text evidence="1">The sequence shown here is derived from an EMBL/GenBank/DDBJ whole genome shotgun (WGS) entry which is preliminary data.</text>
</comment>
<sequence length="72" mass="8180">MATLYAVWNDALIDGDTPSDEEIGHAVLSEWHPEKAKKFRIEELETWLDWMRRHGLVPTGTGPKTSTGRLFA</sequence>
<evidence type="ECO:0000313" key="1">
    <source>
        <dbReference type="EMBL" id="KMO43596.1"/>
    </source>
</evidence>
<name>A0A0J6VWD4_9HYPH</name>
<proteinExistence type="predicted"/>
<reference evidence="1 2" key="1">
    <citation type="submission" date="2015-03" db="EMBL/GenBank/DDBJ databases">
        <title>Genome sequencing of Methylobacterium tarhaniae DSM 25844.</title>
        <authorList>
            <person name="Chaudhry V."/>
            <person name="Patil P.B."/>
        </authorList>
    </citation>
    <scope>NUCLEOTIDE SEQUENCE [LARGE SCALE GENOMIC DNA]</scope>
    <source>
        <strain evidence="1 2">DSM 25844</strain>
    </source>
</reference>
<dbReference type="Proteomes" id="UP000036449">
    <property type="component" value="Unassembled WGS sequence"/>
</dbReference>
<evidence type="ECO:0000313" key="2">
    <source>
        <dbReference type="Proteomes" id="UP000036449"/>
    </source>
</evidence>
<organism evidence="1 2">
    <name type="scientific">Methylobacterium tarhaniae</name>
    <dbReference type="NCBI Taxonomy" id="1187852"/>
    <lineage>
        <taxon>Bacteria</taxon>
        <taxon>Pseudomonadati</taxon>
        <taxon>Pseudomonadota</taxon>
        <taxon>Alphaproteobacteria</taxon>
        <taxon>Hyphomicrobiales</taxon>
        <taxon>Methylobacteriaceae</taxon>
        <taxon>Methylobacterium</taxon>
    </lineage>
</organism>
<protein>
    <submittedName>
        <fullName evidence="1">Uncharacterized protein</fullName>
    </submittedName>
</protein>
<accession>A0A0J6VWD4</accession>
<keyword evidence="2" id="KW-1185">Reference proteome</keyword>
<dbReference type="AlphaFoldDB" id="A0A0J6VWD4"/>
<gene>
    <name evidence="1" type="ORF">VQ03_07595</name>
</gene>